<keyword evidence="2" id="KW-1185">Reference proteome</keyword>
<dbReference type="RefSeq" id="WP_343163855.1">
    <property type="nucleotide sequence ID" value="NZ_JBHRSV010000001.1"/>
</dbReference>
<evidence type="ECO:0000313" key="1">
    <source>
        <dbReference type="EMBL" id="MFC2924972.1"/>
    </source>
</evidence>
<protein>
    <submittedName>
        <fullName evidence="1">Uncharacterized protein</fullName>
    </submittedName>
</protein>
<reference evidence="2" key="1">
    <citation type="journal article" date="2019" name="Int. J. Syst. Evol. Microbiol.">
        <title>The Global Catalogue of Microorganisms (GCM) 10K type strain sequencing project: providing services to taxonomists for standard genome sequencing and annotation.</title>
        <authorList>
            <consortium name="The Broad Institute Genomics Platform"/>
            <consortium name="The Broad Institute Genome Sequencing Center for Infectious Disease"/>
            <person name="Wu L."/>
            <person name="Ma J."/>
        </authorList>
    </citation>
    <scope>NUCLEOTIDE SEQUENCE [LARGE SCALE GENOMIC DNA]</scope>
    <source>
        <strain evidence="2">KCTC 52487</strain>
    </source>
</reference>
<dbReference type="Proteomes" id="UP001595379">
    <property type="component" value="Unassembled WGS sequence"/>
</dbReference>
<sequence length="159" mass="18045">MTRYAWKPESRITLDAQAAGEEIERIRVARNGRLTSEAVVEEAKDEASPLHPAFEWDNDRAAHQYRVTQAAHLIRSITLVADSRPGQPEKPVRAFVNVTVDEDRSYTSVAHALSDEALRAQVLSQAWKEIEAWKRKYSDLVEFARLFGVIEELKDENAA</sequence>
<evidence type="ECO:0000313" key="2">
    <source>
        <dbReference type="Proteomes" id="UP001595379"/>
    </source>
</evidence>
<dbReference type="EMBL" id="JBHRSV010000001">
    <property type="protein sequence ID" value="MFC2924972.1"/>
    <property type="molecule type" value="Genomic_DNA"/>
</dbReference>
<comment type="caution">
    <text evidence="1">The sequence shown here is derived from an EMBL/GenBank/DDBJ whole genome shotgun (WGS) entry which is preliminary data.</text>
</comment>
<organism evidence="1 2">
    <name type="scientific">Hyphobacterium vulgare</name>
    <dbReference type="NCBI Taxonomy" id="1736751"/>
    <lineage>
        <taxon>Bacteria</taxon>
        <taxon>Pseudomonadati</taxon>
        <taxon>Pseudomonadota</taxon>
        <taxon>Alphaproteobacteria</taxon>
        <taxon>Maricaulales</taxon>
        <taxon>Maricaulaceae</taxon>
        <taxon>Hyphobacterium</taxon>
    </lineage>
</organism>
<accession>A0ABV6ZU74</accession>
<gene>
    <name evidence="1" type="ORF">ACFOOR_02515</name>
</gene>
<proteinExistence type="predicted"/>
<name>A0ABV6ZU74_9PROT</name>